<keyword evidence="3 8" id="KW-0489">Methyltransferase</keyword>
<dbReference type="PANTHER" id="PTHR30481">
    <property type="entry name" value="DNA ADENINE METHYLASE"/>
    <property type="match status" value="1"/>
</dbReference>
<dbReference type="InterPro" id="IPR023095">
    <property type="entry name" value="Ade_MeTrfase_dom_2"/>
</dbReference>
<dbReference type="Pfam" id="PF02086">
    <property type="entry name" value="MethyltransfD12"/>
    <property type="match status" value="1"/>
</dbReference>
<dbReference type="STRING" id="698758.AXY_19120"/>
<dbReference type="GO" id="GO:0009007">
    <property type="term" value="F:site-specific DNA-methyltransferase (adenine-specific) activity"/>
    <property type="evidence" value="ECO:0007669"/>
    <property type="project" value="UniProtKB-UniRule"/>
</dbReference>
<comment type="similarity">
    <text evidence="1 8">Belongs to the N(4)/N(6)-methyltransferase family.</text>
</comment>
<protein>
    <recommendedName>
        <fullName evidence="2 8">Site-specific DNA-methyltransferase (adenine-specific)</fullName>
        <ecNumber evidence="2 8">2.1.1.72</ecNumber>
    </recommendedName>
</protein>
<dbReference type="InterPro" id="IPR002052">
    <property type="entry name" value="DNA_methylase_N6_adenine_CS"/>
</dbReference>
<feature type="binding site" evidence="7">
    <location>
        <position position="70"/>
    </location>
    <ligand>
        <name>S-adenosyl-L-methionine</name>
        <dbReference type="ChEBI" id="CHEBI:59789"/>
    </ligand>
</feature>
<keyword evidence="5 8" id="KW-0949">S-adenosyl-L-methionine</keyword>
<sequence length="325" mass="38179">MIKSPTRAKPFLKWAGGKTQLLPKIKEYMPKEVVEGKVINYVEPFVGSGAVLFELMQSEEYQFEKAHIWDINPELINVYKVIKSPEVVQLISHLKVLDEEYNYNEDKDYRKKIYMRIRSNFNEGIHVLEKNPSMDFRVKRASEFIFLNRTCYNGLYRVNKKGEFNVPMGSYKKPKICDESNLLEVHELLKRVVVHDPGDYRESRSIIDEILSSGQKVFVYFDPPYRPLNASSSFTSYSKFDFNEQDQIKLSVYFKELDKLGAYLMLSNSDPKNINENDDFFDKEHYFKRGENGENLFHIHRVHARRNINSKGSKRGKITELLITN</sequence>
<name>K0IZT8_AMPXN</name>
<dbReference type="GO" id="GO:1904047">
    <property type="term" value="F:S-adenosyl-L-methionine binding"/>
    <property type="evidence" value="ECO:0007669"/>
    <property type="project" value="TreeGrafter"/>
</dbReference>
<dbReference type="GO" id="GO:0043565">
    <property type="term" value="F:sequence-specific DNA binding"/>
    <property type="evidence" value="ECO:0007669"/>
    <property type="project" value="TreeGrafter"/>
</dbReference>
<dbReference type="EMBL" id="AP012050">
    <property type="protein sequence ID" value="BAM48044.1"/>
    <property type="molecule type" value="Genomic_DNA"/>
</dbReference>
<dbReference type="NCBIfam" id="TIGR00571">
    <property type="entry name" value="dam"/>
    <property type="match status" value="1"/>
</dbReference>
<feature type="binding site" evidence="7">
    <location>
        <position position="14"/>
    </location>
    <ligand>
        <name>S-adenosyl-L-methionine</name>
        <dbReference type="ChEBI" id="CHEBI:59789"/>
    </ligand>
</feature>
<evidence type="ECO:0000313" key="10">
    <source>
        <dbReference type="Proteomes" id="UP000006294"/>
    </source>
</evidence>
<gene>
    <name evidence="9" type="ordered locus">AXY_19120</name>
</gene>
<keyword evidence="4 8" id="KW-0808">Transferase</keyword>
<dbReference type="KEGG" id="axl:AXY_19120"/>
<evidence type="ECO:0000256" key="2">
    <source>
        <dbReference type="ARBA" id="ARBA00011900"/>
    </source>
</evidence>
<dbReference type="AlphaFoldDB" id="K0IZT8"/>
<dbReference type="InterPro" id="IPR029063">
    <property type="entry name" value="SAM-dependent_MTases_sf"/>
</dbReference>
<evidence type="ECO:0000256" key="5">
    <source>
        <dbReference type="ARBA" id="ARBA00022691"/>
    </source>
</evidence>
<proteinExistence type="inferred from homology"/>
<dbReference type="eggNOG" id="COG0338">
    <property type="taxonomic scope" value="Bacteria"/>
</dbReference>
<dbReference type="GO" id="GO:0006298">
    <property type="term" value="P:mismatch repair"/>
    <property type="evidence" value="ECO:0007669"/>
    <property type="project" value="TreeGrafter"/>
</dbReference>
<dbReference type="HOGENOM" id="CLU_063430_0_0_9"/>
<feature type="binding site" evidence="7">
    <location>
        <position position="18"/>
    </location>
    <ligand>
        <name>S-adenosyl-L-methionine</name>
        <dbReference type="ChEBI" id="CHEBI:59789"/>
    </ligand>
</feature>
<dbReference type="SUPFAM" id="SSF53335">
    <property type="entry name" value="S-adenosyl-L-methionine-dependent methyltransferases"/>
    <property type="match status" value="1"/>
</dbReference>
<evidence type="ECO:0000256" key="4">
    <source>
        <dbReference type="ARBA" id="ARBA00022679"/>
    </source>
</evidence>
<dbReference type="PIRSF" id="PIRSF000398">
    <property type="entry name" value="M_m6A_EcoRV"/>
    <property type="match status" value="1"/>
</dbReference>
<dbReference type="Gene3D" id="3.40.50.150">
    <property type="entry name" value="Vaccinia Virus protein VP39"/>
    <property type="match status" value="1"/>
</dbReference>
<evidence type="ECO:0000313" key="9">
    <source>
        <dbReference type="EMBL" id="BAM48044.1"/>
    </source>
</evidence>
<organism evidence="9 10">
    <name type="scientific">Amphibacillus xylanus (strain ATCC 51415 / DSM 6626 / JCM 7361 / LMG 17667 / NBRC 15112 / Ep01)</name>
    <dbReference type="NCBI Taxonomy" id="698758"/>
    <lineage>
        <taxon>Bacteria</taxon>
        <taxon>Bacillati</taxon>
        <taxon>Bacillota</taxon>
        <taxon>Bacilli</taxon>
        <taxon>Bacillales</taxon>
        <taxon>Bacillaceae</taxon>
        <taxon>Amphibacillus</taxon>
    </lineage>
</organism>
<reference evidence="9 10" key="1">
    <citation type="submission" date="2011-01" db="EMBL/GenBank/DDBJ databases">
        <title>Whole genome sequence of Amphibacillus xylinus NBRC 15112.</title>
        <authorList>
            <person name="Nakazawa H."/>
            <person name="Katano Y."/>
            <person name="Nakamura S."/>
            <person name="Sasagawa M."/>
            <person name="Fukada J."/>
            <person name="Arai T."/>
            <person name="Sasakura N."/>
            <person name="Mochizuki D."/>
            <person name="Hosoyama A."/>
            <person name="Harada K."/>
            <person name="Horikawa H."/>
            <person name="Kato Y."/>
            <person name="Harada T."/>
            <person name="Sasaki K."/>
            <person name="Sekiguchi M."/>
            <person name="Hodoyama M."/>
            <person name="Nishiko R."/>
            <person name="Narita H."/>
            <person name="Hanamaki A."/>
            <person name="Hata C."/>
            <person name="Konno Y."/>
            <person name="Niimura Y."/>
            <person name="Yamazaki S."/>
            <person name="Fujita N."/>
        </authorList>
    </citation>
    <scope>NUCLEOTIDE SEQUENCE [LARGE SCALE GENOMIC DNA]</scope>
    <source>
        <strain evidence="10">ATCC 51415 / DSM 6626 / JCM 7361 / LMG 17667 / NBRC 15112 / Ep01</strain>
    </source>
</reference>
<feature type="binding site" evidence="7">
    <location>
        <position position="222"/>
    </location>
    <ligand>
        <name>S-adenosyl-L-methionine</name>
        <dbReference type="ChEBI" id="CHEBI:59789"/>
    </ligand>
</feature>
<evidence type="ECO:0000256" key="7">
    <source>
        <dbReference type="PIRSR" id="PIRSR000398-1"/>
    </source>
</evidence>
<dbReference type="PATRIC" id="fig|698758.3.peg.1913"/>
<dbReference type="PROSITE" id="PS00092">
    <property type="entry name" value="N6_MTASE"/>
    <property type="match status" value="1"/>
</dbReference>
<dbReference type="PANTHER" id="PTHR30481:SF3">
    <property type="entry name" value="DNA ADENINE METHYLASE"/>
    <property type="match status" value="1"/>
</dbReference>
<comment type="catalytic activity">
    <reaction evidence="6 8">
        <text>a 2'-deoxyadenosine in DNA + S-adenosyl-L-methionine = an N(6)-methyl-2'-deoxyadenosine in DNA + S-adenosyl-L-homocysteine + H(+)</text>
        <dbReference type="Rhea" id="RHEA:15197"/>
        <dbReference type="Rhea" id="RHEA-COMP:12418"/>
        <dbReference type="Rhea" id="RHEA-COMP:12419"/>
        <dbReference type="ChEBI" id="CHEBI:15378"/>
        <dbReference type="ChEBI" id="CHEBI:57856"/>
        <dbReference type="ChEBI" id="CHEBI:59789"/>
        <dbReference type="ChEBI" id="CHEBI:90615"/>
        <dbReference type="ChEBI" id="CHEBI:90616"/>
        <dbReference type="EC" id="2.1.1.72"/>
    </reaction>
</comment>
<dbReference type="PRINTS" id="PR00505">
    <property type="entry name" value="D12N6MTFRASE"/>
</dbReference>
<evidence type="ECO:0000256" key="1">
    <source>
        <dbReference type="ARBA" id="ARBA00006594"/>
    </source>
</evidence>
<dbReference type="RefSeq" id="WP_015010631.1">
    <property type="nucleotide sequence ID" value="NC_018704.1"/>
</dbReference>
<evidence type="ECO:0000256" key="6">
    <source>
        <dbReference type="ARBA" id="ARBA00047942"/>
    </source>
</evidence>
<dbReference type="GO" id="GO:0032259">
    <property type="term" value="P:methylation"/>
    <property type="evidence" value="ECO:0007669"/>
    <property type="project" value="UniProtKB-KW"/>
</dbReference>
<dbReference type="Proteomes" id="UP000006294">
    <property type="component" value="Chromosome"/>
</dbReference>
<evidence type="ECO:0000256" key="3">
    <source>
        <dbReference type="ARBA" id="ARBA00022603"/>
    </source>
</evidence>
<keyword evidence="10" id="KW-1185">Reference proteome</keyword>
<dbReference type="OrthoDB" id="9805629at2"/>
<evidence type="ECO:0000256" key="8">
    <source>
        <dbReference type="RuleBase" id="RU361257"/>
    </source>
</evidence>
<dbReference type="Gene3D" id="1.10.1020.10">
    <property type="entry name" value="Adenine-specific Methyltransferase, Domain 2"/>
    <property type="match status" value="1"/>
</dbReference>
<dbReference type="REBASE" id="55323">
    <property type="entry name" value="M.Axy15112ORF19120P"/>
</dbReference>
<dbReference type="GO" id="GO:0009307">
    <property type="term" value="P:DNA restriction-modification system"/>
    <property type="evidence" value="ECO:0007669"/>
    <property type="project" value="InterPro"/>
</dbReference>
<dbReference type="InterPro" id="IPR012263">
    <property type="entry name" value="M_m6A_EcoRV"/>
</dbReference>
<accession>K0IZT8</accession>
<dbReference type="EC" id="2.1.1.72" evidence="2 8"/>
<dbReference type="InterPro" id="IPR012327">
    <property type="entry name" value="MeTrfase_D12"/>
</dbReference>